<feature type="compositionally biased region" description="Basic and acidic residues" evidence="1">
    <location>
        <begin position="239"/>
        <end position="248"/>
    </location>
</feature>
<sequence length="352" mass="37305">MTSLYNSVVHAITPGRTSKSREPSLPATNMPNFAELSSELASEVADIAAPVSNMLAAPFRPSSVSSGTVPTDPAPLETRSSAEPLPKTVPETALPAPMVEPDGDAPPKPPPKTAIQRGRAPTAKASAPLTRPSGVTKSRGPGRPKGSKVSKIQKPVAVAQRTSHRNVKAPERFEPIAFKPPVPKKHSGFYEIKAIIEENDDGYKVDWAGKDPKTKKPYEPTWIPKDDANVGAIKEWEKKQKKVAKDAKAAGPKTTGAKSRGRPTSSNAKRGGRPVGTATKKAGRPAGIATKKADTTIPIAKKRGRPAAAKKPVAAKTVTKEATKTQANMKARMAKSREGRASKRAGLKSARR</sequence>
<reference evidence="2" key="1">
    <citation type="journal article" date="2020" name="Stud. Mycol.">
        <title>101 Dothideomycetes genomes: a test case for predicting lifestyles and emergence of pathogens.</title>
        <authorList>
            <person name="Haridas S."/>
            <person name="Albert R."/>
            <person name="Binder M."/>
            <person name="Bloem J."/>
            <person name="Labutti K."/>
            <person name="Salamov A."/>
            <person name="Andreopoulos B."/>
            <person name="Baker S."/>
            <person name="Barry K."/>
            <person name="Bills G."/>
            <person name="Bluhm B."/>
            <person name="Cannon C."/>
            <person name="Castanera R."/>
            <person name="Culley D."/>
            <person name="Daum C."/>
            <person name="Ezra D."/>
            <person name="Gonzalez J."/>
            <person name="Henrissat B."/>
            <person name="Kuo A."/>
            <person name="Liang C."/>
            <person name="Lipzen A."/>
            <person name="Lutzoni F."/>
            <person name="Magnuson J."/>
            <person name="Mondo S."/>
            <person name="Nolan M."/>
            <person name="Ohm R."/>
            <person name="Pangilinan J."/>
            <person name="Park H.-J."/>
            <person name="Ramirez L."/>
            <person name="Alfaro M."/>
            <person name="Sun H."/>
            <person name="Tritt A."/>
            <person name="Yoshinaga Y."/>
            <person name="Zwiers L.-H."/>
            <person name="Turgeon B."/>
            <person name="Goodwin S."/>
            <person name="Spatafora J."/>
            <person name="Crous P."/>
            <person name="Grigoriev I."/>
        </authorList>
    </citation>
    <scope>NUCLEOTIDE SEQUENCE</scope>
    <source>
        <strain evidence="2">CBS 121739</strain>
    </source>
</reference>
<dbReference type="OrthoDB" id="3647690at2759"/>
<keyword evidence="3" id="KW-1185">Reference proteome</keyword>
<name>A0A6A6WLG2_9PEZI</name>
<dbReference type="GO" id="GO:0003677">
    <property type="term" value="F:DNA binding"/>
    <property type="evidence" value="ECO:0007669"/>
    <property type="project" value="InterPro"/>
</dbReference>
<feature type="region of interest" description="Disordered" evidence="1">
    <location>
        <begin position="1"/>
        <end position="30"/>
    </location>
</feature>
<accession>A0A6A6WLG2</accession>
<dbReference type="InterPro" id="IPR017956">
    <property type="entry name" value="AT_hook_DNA-bd_motif"/>
</dbReference>
<evidence type="ECO:0000313" key="3">
    <source>
        <dbReference type="Proteomes" id="UP000799437"/>
    </source>
</evidence>
<dbReference type="RefSeq" id="XP_033605437.1">
    <property type="nucleotide sequence ID" value="XM_033743075.1"/>
</dbReference>
<evidence type="ECO:0000313" key="2">
    <source>
        <dbReference type="EMBL" id="KAF2762986.1"/>
    </source>
</evidence>
<feature type="region of interest" description="Disordered" evidence="1">
    <location>
        <begin position="58"/>
        <end position="184"/>
    </location>
</feature>
<dbReference type="Proteomes" id="UP000799437">
    <property type="component" value="Unassembled WGS sequence"/>
</dbReference>
<dbReference type="GeneID" id="54484129"/>
<feature type="region of interest" description="Disordered" evidence="1">
    <location>
        <begin position="204"/>
        <end position="225"/>
    </location>
</feature>
<evidence type="ECO:0000256" key="1">
    <source>
        <dbReference type="SAM" id="MobiDB-lite"/>
    </source>
</evidence>
<feature type="region of interest" description="Disordered" evidence="1">
    <location>
        <begin position="239"/>
        <end position="352"/>
    </location>
</feature>
<feature type="compositionally biased region" description="Basic residues" evidence="1">
    <location>
        <begin position="342"/>
        <end position="352"/>
    </location>
</feature>
<dbReference type="EMBL" id="ML996565">
    <property type="protein sequence ID" value="KAF2762986.1"/>
    <property type="molecule type" value="Genomic_DNA"/>
</dbReference>
<evidence type="ECO:0008006" key="4">
    <source>
        <dbReference type="Google" id="ProtNLM"/>
    </source>
</evidence>
<feature type="compositionally biased region" description="Low complexity" evidence="1">
    <location>
        <begin position="249"/>
        <end position="258"/>
    </location>
</feature>
<dbReference type="AlphaFoldDB" id="A0A6A6WLG2"/>
<protein>
    <recommendedName>
        <fullName evidence="4">Chromo domain-containing protein</fullName>
    </recommendedName>
</protein>
<feature type="compositionally biased region" description="Low complexity" evidence="1">
    <location>
        <begin position="306"/>
        <end position="317"/>
    </location>
</feature>
<gene>
    <name evidence="2" type="ORF">EJ05DRAFT_471941</name>
</gene>
<proteinExistence type="predicted"/>
<organism evidence="2 3">
    <name type="scientific">Pseudovirgaria hyperparasitica</name>
    <dbReference type="NCBI Taxonomy" id="470096"/>
    <lineage>
        <taxon>Eukaryota</taxon>
        <taxon>Fungi</taxon>
        <taxon>Dikarya</taxon>
        <taxon>Ascomycota</taxon>
        <taxon>Pezizomycotina</taxon>
        <taxon>Dothideomycetes</taxon>
        <taxon>Dothideomycetes incertae sedis</taxon>
        <taxon>Acrospermales</taxon>
        <taxon>Acrospermaceae</taxon>
        <taxon>Pseudovirgaria</taxon>
    </lineage>
</organism>
<dbReference type="SMART" id="SM00384">
    <property type="entry name" value="AT_hook"/>
    <property type="match status" value="4"/>
</dbReference>